<accession>A0ABD1Y4B0</accession>
<feature type="region of interest" description="Disordered" evidence="2">
    <location>
        <begin position="159"/>
        <end position="184"/>
    </location>
</feature>
<dbReference type="AlphaFoldDB" id="A0ABD1Y4B0"/>
<gene>
    <name evidence="3" type="ORF">R1flu_000309</name>
</gene>
<sequence>MNSNSSGFELAEYFLSVPDQLAVCFFILGLADEEQSPPERTWKDDLIDQLLSKLHEEMAGAEKACSDFRTLGLLGARLREMIEQDLEKERQLREALEEKLAKASLDLDEDKQLREKVKSELQQMKALMKVPVEIRQRESQELMKLELQRESQIQALLELLDKRDSDNPRREPLKGKGPEPRRSEQQICGFLKEKSARPTEEQAKANLAGSSWGERALSTQALVAVCSGINALVQLYSEQTMEVVEPYEFLLLRGELLQCGSGSLALSELAKRVQGEIMEARRQVKVEFPVDGADWVTSFLLSRIRSLLNLYARRRMDALEFTELRNICGQLQNGASQRSEWTDVQRSVNDAERRITDTRDDLMLKLSFVTEVVARLAAEGTP</sequence>
<organism evidence="3 4">
    <name type="scientific">Riccia fluitans</name>
    <dbReference type="NCBI Taxonomy" id="41844"/>
    <lineage>
        <taxon>Eukaryota</taxon>
        <taxon>Viridiplantae</taxon>
        <taxon>Streptophyta</taxon>
        <taxon>Embryophyta</taxon>
        <taxon>Marchantiophyta</taxon>
        <taxon>Marchantiopsida</taxon>
        <taxon>Marchantiidae</taxon>
        <taxon>Marchantiales</taxon>
        <taxon>Ricciaceae</taxon>
        <taxon>Riccia</taxon>
    </lineage>
</organism>
<dbReference type="EMBL" id="JBHFFA010000006">
    <property type="protein sequence ID" value="KAL2620104.1"/>
    <property type="molecule type" value="Genomic_DNA"/>
</dbReference>
<reference evidence="3 4" key="1">
    <citation type="submission" date="2024-09" db="EMBL/GenBank/DDBJ databases">
        <title>Chromosome-scale assembly of Riccia fluitans.</title>
        <authorList>
            <person name="Paukszto L."/>
            <person name="Sawicki J."/>
            <person name="Karawczyk K."/>
            <person name="Piernik-Szablinska J."/>
            <person name="Szczecinska M."/>
            <person name="Mazdziarz M."/>
        </authorList>
    </citation>
    <scope>NUCLEOTIDE SEQUENCE [LARGE SCALE GENOMIC DNA]</scope>
    <source>
        <strain evidence="3">Rf_01</strain>
        <tissue evidence="3">Aerial parts of the thallus</tissue>
    </source>
</reference>
<feature type="coiled-coil region" evidence="1">
    <location>
        <begin position="78"/>
        <end position="155"/>
    </location>
</feature>
<evidence type="ECO:0000313" key="4">
    <source>
        <dbReference type="Proteomes" id="UP001605036"/>
    </source>
</evidence>
<protein>
    <submittedName>
        <fullName evidence="3">Uncharacterized protein</fullName>
    </submittedName>
</protein>
<dbReference type="Proteomes" id="UP001605036">
    <property type="component" value="Unassembled WGS sequence"/>
</dbReference>
<evidence type="ECO:0000256" key="2">
    <source>
        <dbReference type="SAM" id="MobiDB-lite"/>
    </source>
</evidence>
<evidence type="ECO:0000256" key="1">
    <source>
        <dbReference type="SAM" id="Coils"/>
    </source>
</evidence>
<comment type="caution">
    <text evidence="3">The sequence shown here is derived from an EMBL/GenBank/DDBJ whole genome shotgun (WGS) entry which is preliminary data.</text>
</comment>
<keyword evidence="1" id="KW-0175">Coiled coil</keyword>
<name>A0ABD1Y4B0_9MARC</name>
<evidence type="ECO:0000313" key="3">
    <source>
        <dbReference type="EMBL" id="KAL2620104.1"/>
    </source>
</evidence>
<keyword evidence="4" id="KW-1185">Reference proteome</keyword>
<proteinExistence type="predicted"/>